<sequence>MNQNINSKPIFIIAEIGINHGGDFSIALELIKAAAQAKVNGIKFQYRNLDNAYADGAKQIGDEMLLKEITKNYLSPEVILRLVDDAHSLDIEAGISFFDEADIADFGDGIHHFDFFKSPSVELNNAPLINKMLGFDKPVYVSLGCHHEDQIDDAFMALDKNNWIALHCVSNYPVSLSNAHLGYLSHMREKWQRPYGYSSHDEDWEVCLIAMSMGATVIERHITFDKNADGLDHTTSSTPEEFAKIATFSENMQLLMTGNFNRVPNQGEMLNFQNLGRSYYAKGNILKGDIVSFQDLSFRSPRVGFGRADMVKYLGKPALKNIGVGEVISESVFLKSEQVSDSALSFARENKISIPVRLHDLNDFENKFPIGAYEFHLSFKEVLNGFNRNTFKSNNRYSIHLPDYISSTKLMDPFSDDKSQAQGSLDILQRTVDFAKLLQDKIGMQVPIVGSFSVVHKSVAEFYEEYTNLLSSFRNQGILILPQWLPPIAWYFGGSVKLDVMNELKDVAYIDQHELPICMDICHLCMGDSLFDFDAPNIVDLLSPRIEHLHIADAAGIDGEGLQFGEGDAKNMKTLKKAFDFDCMKVIEVWQGHLDGGAGFSKAISNLERLFNNEK</sequence>
<evidence type="ECO:0000313" key="3">
    <source>
        <dbReference type="EMBL" id="EAV47422.1"/>
    </source>
</evidence>
<dbReference type="InterPro" id="IPR013132">
    <property type="entry name" value="PseI/NeuA/B-like_N"/>
</dbReference>
<feature type="domain" description="PseI/NeuA/B-like" evidence="2">
    <location>
        <begin position="30"/>
        <end position="256"/>
    </location>
</feature>
<dbReference type="GO" id="GO:0016051">
    <property type="term" value="P:carbohydrate biosynthetic process"/>
    <property type="evidence" value="ECO:0007669"/>
    <property type="project" value="InterPro"/>
</dbReference>
<dbReference type="SUPFAM" id="SSF51658">
    <property type="entry name" value="Xylose isomerase-like"/>
    <property type="match status" value="1"/>
</dbReference>
<comment type="caution">
    <text evidence="3">The sequence shown here is derived from an EMBL/GenBank/DDBJ whole genome shotgun (WGS) entry which is preliminary data.</text>
</comment>
<dbReference type="SUPFAM" id="SSF51569">
    <property type="entry name" value="Aldolase"/>
    <property type="match status" value="1"/>
</dbReference>
<dbReference type="InterPro" id="IPR013785">
    <property type="entry name" value="Aldolase_TIM"/>
</dbReference>
<name>A0P7B2_9PROT</name>
<dbReference type="OrthoDB" id="9781701at2"/>
<dbReference type="Pfam" id="PF03102">
    <property type="entry name" value="NeuB"/>
    <property type="match status" value="1"/>
</dbReference>
<dbReference type="GO" id="GO:0047444">
    <property type="term" value="F:N-acylneuraminate-9-phosphate synthase activity"/>
    <property type="evidence" value="ECO:0007669"/>
    <property type="project" value="TreeGrafter"/>
</dbReference>
<dbReference type="InterPro" id="IPR051690">
    <property type="entry name" value="PseI-like"/>
</dbReference>
<evidence type="ECO:0000313" key="4">
    <source>
        <dbReference type="Proteomes" id="UP000054262"/>
    </source>
</evidence>
<dbReference type="EMBL" id="AAUX01000001">
    <property type="protein sequence ID" value="EAV47422.1"/>
    <property type="molecule type" value="Genomic_DNA"/>
</dbReference>
<protein>
    <submittedName>
        <fullName evidence="3">Putative N-acetyl neuramic acid synthetase NeuB</fullName>
    </submittedName>
</protein>
<dbReference type="InterPro" id="IPR036237">
    <property type="entry name" value="Xyl_isomerase-like_sf"/>
</dbReference>
<evidence type="ECO:0000259" key="2">
    <source>
        <dbReference type="Pfam" id="PF03102"/>
    </source>
</evidence>
<organism evidence="3 4">
    <name type="scientific">Methylophilales bacterium HTCC2181</name>
    <dbReference type="NCBI Taxonomy" id="383631"/>
    <lineage>
        <taxon>Bacteria</taxon>
        <taxon>Pseudomonadati</taxon>
        <taxon>Pseudomonadota</taxon>
        <taxon>Betaproteobacteria</taxon>
        <taxon>Nitrosomonadales</taxon>
        <taxon>OM43 clade</taxon>
    </lineage>
</organism>
<dbReference type="PANTHER" id="PTHR42966">
    <property type="entry name" value="N-ACETYLNEURAMINATE SYNTHASE"/>
    <property type="match status" value="1"/>
</dbReference>
<dbReference type="InterPro" id="IPR013022">
    <property type="entry name" value="Xyl_isomerase-like_TIM-brl"/>
</dbReference>
<accession>A0P7B2</accession>
<reference evidence="3 4" key="1">
    <citation type="submission" date="2006-11" db="EMBL/GenBank/DDBJ databases">
        <authorList>
            <person name="Giovannoni S."/>
            <person name="Vergin K."/>
            <person name="Ferriera S."/>
            <person name="Johnson J."/>
            <person name="Kravitz S."/>
            <person name="Beeson K."/>
            <person name="Sutton G."/>
            <person name="Rogers Y.-H."/>
            <person name="Friedman R."/>
            <person name="Frazier M."/>
            <person name="Venter J.C."/>
        </authorList>
    </citation>
    <scope>NUCLEOTIDE SEQUENCE [LARGE SCALE GENOMIC DNA]</scope>
    <source>
        <strain evidence="3 4">HTCC2181</strain>
    </source>
</reference>
<evidence type="ECO:0000259" key="1">
    <source>
        <dbReference type="Pfam" id="PF01261"/>
    </source>
</evidence>
<proteinExistence type="predicted"/>
<dbReference type="InterPro" id="IPR036732">
    <property type="entry name" value="AFP_Neu5c_C_sf"/>
</dbReference>
<feature type="domain" description="Xylose isomerase-like TIM barrel" evidence="1">
    <location>
        <begin position="405"/>
        <end position="607"/>
    </location>
</feature>
<dbReference type="PANTHER" id="PTHR42966:SF3">
    <property type="entry name" value="BLR5971 PROTEIN"/>
    <property type="match status" value="1"/>
</dbReference>
<gene>
    <name evidence="3" type="ORF">MB2181_05075</name>
</gene>
<dbReference type="Pfam" id="PF01261">
    <property type="entry name" value="AP_endonuc_2"/>
    <property type="match status" value="1"/>
</dbReference>
<dbReference type="AlphaFoldDB" id="A0P7B2"/>
<dbReference type="Proteomes" id="UP000054262">
    <property type="component" value="Unassembled WGS sequence"/>
</dbReference>
<keyword evidence="4" id="KW-1185">Reference proteome</keyword>
<dbReference type="SUPFAM" id="SSF51269">
    <property type="entry name" value="AFP III-like domain"/>
    <property type="match status" value="1"/>
</dbReference>
<dbReference type="Gene3D" id="3.20.20.70">
    <property type="entry name" value="Aldolase class I"/>
    <property type="match status" value="1"/>
</dbReference>
<dbReference type="Gene3D" id="3.20.20.150">
    <property type="entry name" value="Divalent-metal-dependent TIM barrel enzymes"/>
    <property type="match status" value="1"/>
</dbReference>